<dbReference type="Proteomes" id="UP000199516">
    <property type="component" value="Unassembled WGS sequence"/>
</dbReference>
<proteinExistence type="predicted"/>
<sequence length="80" mass="8480">MASCPIYMENFRLVEESGDDSDHTFEGLGQGRFSQSLKLEDTLSAAIGLAVFFGAGGSTSDSLPLGTSENQGERDCRGKS</sequence>
<keyword evidence="3" id="KW-1185">Reference proteome</keyword>
<protein>
    <submittedName>
        <fullName evidence="2">Uncharacterized protein</fullName>
    </submittedName>
</protein>
<accession>A0A1I2BTQ7</accession>
<dbReference type="EMBL" id="FONT01000002">
    <property type="protein sequence ID" value="SFE59516.1"/>
    <property type="molecule type" value="Genomic_DNA"/>
</dbReference>
<feature type="compositionally biased region" description="Polar residues" evidence="1">
    <location>
        <begin position="58"/>
        <end position="70"/>
    </location>
</feature>
<gene>
    <name evidence="2" type="ORF">SAMN05192532_102503</name>
</gene>
<feature type="region of interest" description="Disordered" evidence="1">
    <location>
        <begin position="58"/>
        <end position="80"/>
    </location>
</feature>
<name>A0A1I2BTQ7_9BACI</name>
<evidence type="ECO:0000313" key="2">
    <source>
        <dbReference type="EMBL" id="SFE59516.1"/>
    </source>
</evidence>
<dbReference type="AlphaFoldDB" id="A0A1I2BTQ7"/>
<evidence type="ECO:0000256" key="1">
    <source>
        <dbReference type="SAM" id="MobiDB-lite"/>
    </source>
</evidence>
<feature type="compositionally biased region" description="Basic and acidic residues" evidence="1">
    <location>
        <begin position="71"/>
        <end position="80"/>
    </location>
</feature>
<evidence type="ECO:0000313" key="3">
    <source>
        <dbReference type="Proteomes" id="UP000199516"/>
    </source>
</evidence>
<reference evidence="2 3" key="1">
    <citation type="submission" date="2016-10" db="EMBL/GenBank/DDBJ databases">
        <authorList>
            <person name="de Groot N.N."/>
        </authorList>
    </citation>
    <scope>NUCLEOTIDE SEQUENCE [LARGE SCALE GENOMIC DNA]</scope>
    <source>
        <strain evidence="2 3">DSM 23995</strain>
    </source>
</reference>
<organism evidence="2 3">
    <name type="scientific">Alteribacillus iranensis</name>
    <dbReference type="NCBI Taxonomy" id="930128"/>
    <lineage>
        <taxon>Bacteria</taxon>
        <taxon>Bacillati</taxon>
        <taxon>Bacillota</taxon>
        <taxon>Bacilli</taxon>
        <taxon>Bacillales</taxon>
        <taxon>Bacillaceae</taxon>
        <taxon>Alteribacillus</taxon>
    </lineage>
</organism>